<dbReference type="SUPFAM" id="SSF56529">
    <property type="entry name" value="FAH"/>
    <property type="match status" value="1"/>
</dbReference>
<dbReference type="Proteomes" id="UP001501565">
    <property type="component" value="Unassembled WGS sequence"/>
</dbReference>
<keyword evidence="3" id="KW-0378">Hydrolase</keyword>
<accession>A0ABP7MP66</accession>
<dbReference type="EMBL" id="BAABBN010000007">
    <property type="protein sequence ID" value="GAA3927238.1"/>
    <property type="molecule type" value="Genomic_DNA"/>
</dbReference>
<organism evidence="3 4">
    <name type="scientific">Litoribacillus peritrichatus</name>
    <dbReference type="NCBI Taxonomy" id="718191"/>
    <lineage>
        <taxon>Bacteria</taxon>
        <taxon>Pseudomonadati</taxon>
        <taxon>Pseudomonadota</taxon>
        <taxon>Gammaproteobacteria</taxon>
        <taxon>Oceanospirillales</taxon>
        <taxon>Oceanospirillaceae</taxon>
        <taxon>Litoribacillus</taxon>
    </lineage>
</organism>
<sequence length="225" mass="24352">MSDSGIYQHQWFDGTDISLPVGKVVCIGRNYAEHAKELNNPIPSEPLLFMKPATSLVALSNELTLPKAFGEVHYEAEISVLIGEKVQNVTDLNVAEAALAGIGTALDLTLRDLQSTLKSKGQPWEKAKAFDGACPVSTFVPRERLGALDQLEIRLDLDQVTVQAGNSSDMLTGVLELICYCSQFFTLMPGDVVLTGTPKGVGVLRPDQDITLTLANQFGWSARTC</sequence>
<feature type="domain" description="Fumarylacetoacetase-like C-terminal" evidence="2">
    <location>
        <begin position="23"/>
        <end position="206"/>
    </location>
</feature>
<dbReference type="NCBIfam" id="NF007967">
    <property type="entry name" value="PRK10691.1"/>
    <property type="match status" value="1"/>
</dbReference>
<dbReference type="GO" id="GO:0016787">
    <property type="term" value="F:hydrolase activity"/>
    <property type="evidence" value="ECO:0007669"/>
    <property type="project" value="UniProtKB-KW"/>
</dbReference>
<dbReference type="Pfam" id="PF01557">
    <property type="entry name" value="FAA_hydrolase"/>
    <property type="match status" value="1"/>
</dbReference>
<dbReference type="PANTHER" id="PTHR11820:SF7">
    <property type="entry name" value="ACYLPYRUVASE FAHD1, MITOCHONDRIAL"/>
    <property type="match status" value="1"/>
</dbReference>
<evidence type="ECO:0000256" key="1">
    <source>
        <dbReference type="ARBA" id="ARBA00022723"/>
    </source>
</evidence>
<keyword evidence="4" id="KW-1185">Reference proteome</keyword>
<dbReference type="RefSeq" id="WP_344798805.1">
    <property type="nucleotide sequence ID" value="NZ_BAABBN010000007.1"/>
</dbReference>
<dbReference type="InterPro" id="IPR011234">
    <property type="entry name" value="Fumarylacetoacetase-like_C"/>
</dbReference>
<protein>
    <submittedName>
        <fullName evidence="3">Fumarylacetoacetate hydrolase family protein</fullName>
    </submittedName>
</protein>
<keyword evidence="1" id="KW-0479">Metal-binding</keyword>
<dbReference type="PANTHER" id="PTHR11820">
    <property type="entry name" value="ACYLPYRUVASE"/>
    <property type="match status" value="1"/>
</dbReference>
<dbReference type="InterPro" id="IPR036663">
    <property type="entry name" value="Fumarylacetoacetase_C_sf"/>
</dbReference>
<proteinExistence type="predicted"/>
<name>A0ABP7MP66_9GAMM</name>
<evidence type="ECO:0000313" key="3">
    <source>
        <dbReference type="EMBL" id="GAA3927238.1"/>
    </source>
</evidence>
<dbReference type="Gene3D" id="3.90.850.10">
    <property type="entry name" value="Fumarylacetoacetase-like, C-terminal domain"/>
    <property type="match status" value="1"/>
</dbReference>
<reference evidence="4" key="1">
    <citation type="journal article" date="2019" name="Int. J. Syst. Evol. Microbiol.">
        <title>The Global Catalogue of Microorganisms (GCM) 10K type strain sequencing project: providing services to taxonomists for standard genome sequencing and annotation.</title>
        <authorList>
            <consortium name="The Broad Institute Genomics Platform"/>
            <consortium name="The Broad Institute Genome Sequencing Center for Infectious Disease"/>
            <person name="Wu L."/>
            <person name="Ma J."/>
        </authorList>
    </citation>
    <scope>NUCLEOTIDE SEQUENCE [LARGE SCALE GENOMIC DNA]</scope>
    <source>
        <strain evidence="4">JCM 17551</strain>
    </source>
</reference>
<comment type="caution">
    <text evidence="3">The sequence shown here is derived from an EMBL/GenBank/DDBJ whole genome shotgun (WGS) entry which is preliminary data.</text>
</comment>
<gene>
    <name evidence="3" type="ORF">GCM10022277_24340</name>
</gene>
<evidence type="ECO:0000259" key="2">
    <source>
        <dbReference type="Pfam" id="PF01557"/>
    </source>
</evidence>
<evidence type="ECO:0000313" key="4">
    <source>
        <dbReference type="Proteomes" id="UP001501565"/>
    </source>
</evidence>